<keyword evidence="4" id="KW-1185">Reference proteome</keyword>
<proteinExistence type="predicted"/>
<feature type="domain" description="Aminotransferase class V" evidence="2">
    <location>
        <begin position="73"/>
        <end position="387"/>
    </location>
</feature>
<keyword evidence="1" id="KW-0663">Pyridoxal phosphate</keyword>
<evidence type="ECO:0000259" key="2">
    <source>
        <dbReference type="Pfam" id="PF00266"/>
    </source>
</evidence>
<keyword evidence="3" id="KW-0413">Isomerase</keyword>
<evidence type="ECO:0000313" key="4">
    <source>
        <dbReference type="Proteomes" id="UP000322214"/>
    </source>
</evidence>
<dbReference type="InterPro" id="IPR015422">
    <property type="entry name" value="PyrdxlP-dep_Trfase_small"/>
</dbReference>
<dbReference type="STRING" id="980251.GCA_001642875_02880"/>
<dbReference type="InterPro" id="IPR015424">
    <property type="entry name" value="PyrdxlP-dep_Trfase"/>
</dbReference>
<dbReference type="InterPro" id="IPR015421">
    <property type="entry name" value="PyrdxlP-dep_Trfase_major"/>
</dbReference>
<dbReference type="SUPFAM" id="SSF53383">
    <property type="entry name" value="PLP-dependent transferases"/>
    <property type="match status" value="1"/>
</dbReference>
<organism evidence="3 4">
    <name type="scientific">Mariniblastus fucicola</name>
    <dbReference type="NCBI Taxonomy" id="980251"/>
    <lineage>
        <taxon>Bacteria</taxon>
        <taxon>Pseudomonadati</taxon>
        <taxon>Planctomycetota</taxon>
        <taxon>Planctomycetia</taxon>
        <taxon>Pirellulales</taxon>
        <taxon>Pirellulaceae</taxon>
        <taxon>Mariniblastus</taxon>
    </lineage>
</organism>
<dbReference type="AlphaFoldDB" id="A0A5B9P627"/>
<reference evidence="3 4" key="1">
    <citation type="submission" date="2019-08" db="EMBL/GenBank/DDBJ databases">
        <title>Deep-cultivation of Planctomycetes and their phenomic and genomic characterization uncovers novel biology.</title>
        <authorList>
            <person name="Wiegand S."/>
            <person name="Jogler M."/>
            <person name="Boedeker C."/>
            <person name="Pinto D."/>
            <person name="Vollmers J."/>
            <person name="Rivas-Marin E."/>
            <person name="Kohn T."/>
            <person name="Peeters S.H."/>
            <person name="Heuer A."/>
            <person name="Rast P."/>
            <person name="Oberbeckmann S."/>
            <person name="Bunk B."/>
            <person name="Jeske O."/>
            <person name="Meyerdierks A."/>
            <person name="Storesund J.E."/>
            <person name="Kallscheuer N."/>
            <person name="Luecker S."/>
            <person name="Lage O.M."/>
            <person name="Pohl T."/>
            <person name="Merkel B.J."/>
            <person name="Hornburger P."/>
            <person name="Mueller R.-W."/>
            <person name="Bruemmer F."/>
            <person name="Labrenz M."/>
            <person name="Spormann A.M."/>
            <person name="Op den Camp H."/>
            <person name="Overmann J."/>
            <person name="Amann R."/>
            <person name="Jetten M.S.M."/>
            <person name="Mascher T."/>
            <person name="Medema M.H."/>
            <person name="Devos D.P."/>
            <person name="Kaster A.-K."/>
            <person name="Ovreas L."/>
            <person name="Rohde M."/>
            <person name="Galperin M.Y."/>
            <person name="Jogler C."/>
        </authorList>
    </citation>
    <scope>NUCLEOTIDE SEQUENCE [LARGE SCALE GENOMIC DNA]</scope>
    <source>
        <strain evidence="3 4">FC18</strain>
    </source>
</reference>
<dbReference type="PANTHER" id="PTHR43092">
    <property type="entry name" value="L-CYSTEINE DESULFHYDRASE"/>
    <property type="match status" value="1"/>
</dbReference>
<sequence length="395" mass="44603">MNTTTESTLDPGNEAHWARFRHEFRVRADTVYLNHGSFGIALNKVRYRRDLLLRQLEIQPMDFFLRAYEPLLMAARQRLAEFIGTEAENLAFVDNATYAMNVVANSAPLEPGDEVLLTDQEYGAVKRIWEKKARETGIKIVQVALPEKIESQQQVVDLILQAVTPKTKLVIFSHIVSVSALILPAKAICDALRERNVLSCIDGPHAPMQIDVKLNQIGCDYYTASLHKWLCAPLGTGFLFVRASMRESVNAPITGWGRLDNSDFSGWEEEQFWLGTRNQTGALAVPEAISFFAEIGFENVRQRIHHLASVAESELIKLLGTGTIASRADGFYGSMAHVQLPDGDWSKLQEELWIQEGIEVPVWELNGKWWIRVSCHLYNSVKEIELLVAELEVRL</sequence>
<dbReference type="Gene3D" id="3.40.640.10">
    <property type="entry name" value="Type I PLP-dependent aspartate aminotransferase-like (Major domain)"/>
    <property type="match status" value="1"/>
</dbReference>
<evidence type="ECO:0000256" key="1">
    <source>
        <dbReference type="ARBA" id="ARBA00022898"/>
    </source>
</evidence>
<name>A0A5B9P627_9BACT</name>
<dbReference type="RefSeq" id="WP_084417197.1">
    <property type="nucleotide sequence ID" value="NZ_CP042912.1"/>
</dbReference>
<dbReference type="Pfam" id="PF00266">
    <property type="entry name" value="Aminotran_5"/>
    <property type="match status" value="1"/>
</dbReference>
<dbReference type="EC" id="5.1.1.17" evidence="3"/>
<gene>
    <name evidence="3" type="primary">cefD</name>
    <name evidence="3" type="ORF">MFFC18_08200</name>
</gene>
<protein>
    <submittedName>
        <fullName evidence="3">Isopenicillin N epimerase</fullName>
        <ecNumber evidence="3">5.1.1.17</ecNumber>
    </submittedName>
</protein>
<dbReference type="GO" id="GO:0045439">
    <property type="term" value="F:isopenicillin-N epimerase activity"/>
    <property type="evidence" value="ECO:0007669"/>
    <property type="project" value="UniProtKB-EC"/>
</dbReference>
<dbReference type="InterPro" id="IPR000192">
    <property type="entry name" value="Aminotrans_V_dom"/>
</dbReference>
<dbReference type="KEGG" id="mff:MFFC18_08200"/>
<accession>A0A5B9P627</accession>
<dbReference type="OrthoDB" id="250246at2"/>
<evidence type="ECO:0000313" key="3">
    <source>
        <dbReference type="EMBL" id="QEG20969.1"/>
    </source>
</evidence>
<dbReference type="Gene3D" id="3.90.1150.10">
    <property type="entry name" value="Aspartate Aminotransferase, domain 1"/>
    <property type="match status" value="1"/>
</dbReference>
<dbReference type="EMBL" id="CP042912">
    <property type="protein sequence ID" value="QEG20969.1"/>
    <property type="molecule type" value="Genomic_DNA"/>
</dbReference>
<dbReference type="Proteomes" id="UP000322214">
    <property type="component" value="Chromosome"/>
</dbReference>
<dbReference type="PANTHER" id="PTHR43092:SF2">
    <property type="entry name" value="HERCYNYLCYSTEINE SULFOXIDE LYASE"/>
    <property type="match status" value="1"/>
</dbReference>